<accession>A0ACC2PYV7</accession>
<keyword evidence="2" id="KW-1185">Reference proteome</keyword>
<evidence type="ECO:0000313" key="2">
    <source>
        <dbReference type="Proteomes" id="UP001239111"/>
    </source>
</evidence>
<dbReference type="EMBL" id="CM056741">
    <property type="protein sequence ID" value="KAJ8688308.1"/>
    <property type="molecule type" value="Genomic_DNA"/>
</dbReference>
<reference evidence="1" key="1">
    <citation type="submission" date="2023-04" db="EMBL/GenBank/DDBJ databases">
        <title>A chromosome-level genome assembly of the parasitoid wasp Eretmocerus hayati.</title>
        <authorList>
            <person name="Zhong Y."/>
            <person name="Liu S."/>
            <person name="Liu Y."/>
        </authorList>
    </citation>
    <scope>NUCLEOTIDE SEQUENCE</scope>
    <source>
        <strain evidence="1">ZJU_SS_LIU_2023</strain>
    </source>
</reference>
<sequence>MASVNPNEICLICEKPLGTDSEDKKTKVLKISGIKTLIKSSIAKGDTLHQKLKKLSEINIHDSCRSQYNRPPNANRKPQPEKGPCESRLSKPSTRSNKVEEFIFTTSCFLCGSDAGPTFLTRENKKELGKRREVSRVTNSGTTQLILTVCDDRGDYEASLVHERIKGVPSLTDVDARYHEDCYRKFLQHPGRGKHGRPADPTLEKVTEFIIQYVIENDDDCQFSMKEIITQSGGKITDFRLIQEKLKTFFHERIILTNIKGNTIITYLERSKTLLSNSWRKKAEDDDKEKEKIVLAAAEIILDDIKKKLYDTNHYRSPSHFLDQIHSDIPTSLKLLLDTVMKGKKKNSKKWENRVCVCSSYSETLPFQASLIKHPQSYSITDAYFKFVSDNADQNKRTIDGYGTFHVLGNIQIVNPASSVTSEELIPRLKQLPSAAELGKAGVWELQKYHSSMKDGLKNVIMKVVGHGKDKSPLDLFNSRDLAWLYGKSHKPLETKGWNAFMAMVCELQEYQTSRVLSLPIVNNPPSDYDTIYTALLYADREARRRNQMHVFCTFDHPLYMISGYIIENQDPKKPRLRCLSSIGIFHLLMSVSKSISSTMDGSGLKEVLGLIFAENSLEAILSGKAYDRAMRGHKLVLNGISTLIFREIEFSSEELSTINELLTGMDKPDFDVMKVLHCDVMELMTQKFLSACKSLEKRSPTAKLSSLLAF</sequence>
<comment type="caution">
    <text evidence="1">The sequence shown here is derived from an EMBL/GenBank/DDBJ whole genome shotgun (WGS) entry which is preliminary data.</text>
</comment>
<proteinExistence type="predicted"/>
<protein>
    <submittedName>
        <fullName evidence="1">Uncharacterized protein</fullName>
    </submittedName>
</protein>
<organism evidence="1 2">
    <name type="scientific">Eretmocerus hayati</name>
    <dbReference type="NCBI Taxonomy" id="131215"/>
    <lineage>
        <taxon>Eukaryota</taxon>
        <taxon>Metazoa</taxon>
        <taxon>Ecdysozoa</taxon>
        <taxon>Arthropoda</taxon>
        <taxon>Hexapoda</taxon>
        <taxon>Insecta</taxon>
        <taxon>Pterygota</taxon>
        <taxon>Neoptera</taxon>
        <taxon>Endopterygota</taxon>
        <taxon>Hymenoptera</taxon>
        <taxon>Apocrita</taxon>
        <taxon>Proctotrupomorpha</taxon>
        <taxon>Chalcidoidea</taxon>
        <taxon>Aphelinidae</taxon>
        <taxon>Aphelininae</taxon>
        <taxon>Eretmocerus</taxon>
    </lineage>
</organism>
<dbReference type="Proteomes" id="UP001239111">
    <property type="component" value="Chromosome 1"/>
</dbReference>
<gene>
    <name evidence="1" type="ORF">QAD02_024103</name>
</gene>
<evidence type="ECO:0000313" key="1">
    <source>
        <dbReference type="EMBL" id="KAJ8688308.1"/>
    </source>
</evidence>
<name>A0ACC2PYV7_9HYME</name>